<name>A0A9Q9Y7P2_CYPCA</name>
<dbReference type="PANTHER" id="PTHR14388">
    <property type="entry name" value="T CELL-SPECIFIC ADAPTER PROTEIN TSAD"/>
    <property type="match status" value="1"/>
</dbReference>
<evidence type="ECO:0000256" key="2">
    <source>
        <dbReference type="PROSITE-ProRule" id="PRU00191"/>
    </source>
</evidence>
<dbReference type="Pfam" id="PF00017">
    <property type="entry name" value="SH2"/>
    <property type="match status" value="1"/>
</dbReference>
<proteinExistence type="predicted"/>
<dbReference type="AlphaFoldDB" id="A0A9Q9Y7P2"/>
<dbReference type="InterPro" id="IPR000980">
    <property type="entry name" value="SH2"/>
</dbReference>
<dbReference type="GeneID" id="122145461"/>
<dbReference type="PANTHER" id="PTHR14388:SF6">
    <property type="entry name" value="SH2 DOMAIN-CONTAINING PROTEIN 7"/>
    <property type="match status" value="1"/>
</dbReference>
<evidence type="ECO:0000259" key="3">
    <source>
        <dbReference type="PROSITE" id="PS50001"/>
    </source>
</evidence>
<evidence type="ECO:0000256" key="1">
    <source>
        <dbReference type="ARBA" id="ARBA00022999"/>
    </source>
</evidence>
<dbReference type="RefSeq" id="XP_042615167.1">
    <property type="nucleotide sequence ID" value="XM_042759233.1"/>
</dbReference>
<protein>
    <submittedName>
        <fullName evidence="4">SH2 domain-containing protein 7-like</fullName>
    </submittedName>
</protein>
<sequence length="106" mass="12472">MLTMEQIEAALYKKMKISEKLNEKQMERMEGVGEDLTMAREQQREHILKWFVETQAVLILSDGSFPPWFQGFISRHEAEDQLKDKNVGCFLIRLSEKSIAYILSYK</sequence>
<dbReference type="PROSITE" id="PS50001">
    <property type="entry name" value="SH2"/>
    <property type="match status" value="1"/>
</dbReference>
<evidence type="ECO:0000313" key="4">
    <source>
        <dbReference type="RefSeq" id="XP_042615167.1"/>
    </source>
</evidence>
<dbReference type="OrthoDB" id="6108017at2759"/>
<keyword evidence="1 2" id="KW-0727">SH2 domain</keyword>
<gene>
    <name evidence="4" type="primary">LOC122145461</name>
</gene>
<dbReference type="Proteomes" id="UP001155660">
    <property type="component" value="Chromosome A7"/>
</dbReference>
<dbReference type="GO" id="GO:0005737">
    <property type="term" value="C:cytoplasm"/>
    <property type="evidence" value="ECO:0007669"/>
    <property type="project" value="TreeGrafter"/>
</dbReference>
<organism evidence="4">
    <name type="scientific">Cyprinus carpio</name>
    <name type="common">Common carp</name>
    <dbReference type="NCBI Taxonomy" id="7962"/>
    <lineage>
        <taxon>Eukaryota</taxon>
        <taxon>Metazoa</taxon>
        <taxon>Chordata</taxon>
        <taxon>Craniata</taxon>
        <taxon>Vertebrata</taxon>
        <taxon>Euteleostomi</taxon>
        <taxon>Actinopterygii</taxon>
        <taxon>Neopterygii</taxon>
        <taxon>Teleostei</taxon>
        <taxon>Ostariophysi</taxon>
        <taxon>Cypriniformes</taxon>
        <taxon>Cyprinidae</taxon>
        <taxon>Cyprininae</taxon>
        <taxon>Cyprinus</taxon>
    </lineage>
</organism>
<feature type="domain" description="SH2" evidence="3">
    <location>
        <begin position="68"/>
        <end position="106"/>
    </location>
</feature>
<accession>A0A9Q9Y7P2</accession>
<reference evidence="4" key="1">
    <citation type="submission" date="2025-08" db="UniProtKB">
        <authorList>
            <consortium name="RefSeq"/>
        </authorList>
    </citation>
    <scope>IDENTIFICATION</scope>
    <source>
        <tissue evidence="4">Muscle</tissue>
    </source>
</reference>
<dbReference type="KEGG" id="ccar:122145461"/>